<gene>
    <name evidence="3" type="primary">BQ5605_C007g04802</name>
    <name evidence="3" type="ORF">BQ5605_C007G04802</name>
</gene>
<dbReference type="STRING" id="796604.A0A2X0PAD4"/>
<evidence type="ECO:0000313" key="3">
    <source>
        <dbReference type="EMBL" id="SGY63486.1"/>
    </source>
</evidence>
<feature type="compositionally biased region" description="Low complexity" evidence="1">
    <location>
        <begin position="42"/>
        <end position="97"/>
    </location>
</feature>
<keyword evidence="4" id="KW-1185">Reference proteome</keyword>
<dbReference type="PANTHER" id="PTHR47417:SF1">
    <property type="entry name" value="SMR DOMAIN-CONTAINING PROTEIN YPL199C"/>
    <property type="match status" value="1"/>
</dbReference>
<dbReference type="Proteomes" id="UP000249464">
    <property type="component" value="Unassembled WGS sequence"/>
</dbReference>
<dbReference type="Gene3D" id="3.30.1370.110">
    <property type="match status" value="1"/>
</dbReference>
<protein>
    <submittedName>
        <fullName evidence="3">BQ5605_C007g04802 protein</fullName>
    </submittedName>
</protein>
<dbReference type="Pfam" id="PF08590">
    <property type="entry name" value="DUF1771"/>
    <property type="match status" value="1"/>
</dbReference>
<dbReference type="Pfam" id="PF01713">
    <property type="entry name" value="Smr"/>
    <property type="match status" value="1"/>
</dbReference>
<name>A0A2X0PAD4_9BASI</name>
<evidence type="ECO:0000256" key="1">
    <source>
        <dbReference type="SAM" id="MobiDB-lite"/>
    </source>
</evidence>
<dbReference type="PANTHER" id="PTHR47417">
    <property type="entry name" value="SMR DOMAIN-CONTAINING PROTEIN YPL199C"/>
    <property type="match status" value="1"/>
</dbReference>
<accession>A0A2X0PAD4</accession>
<evidence type="ECO:0000259" key="2">
    <source>
        <dbReference type="PROSITE" id="PS50828"/>
    </source>
</evidence>
<dbReference type="AlphaFoldDB" id="A0A2X0PAD4"/>
<dbReference type="InterPro" id="IPR013899">
    <property type="entry name" value="DUF1771"/>
</dbReference>
<feature type="domain" description="Smr" evidence="2">
    <location>
        <begin position="196"/>
        <end position="272"/>
    </location>
</feature>
<dbReference type="InterPro" id="IPR053020">
    <property type="entry name" value="Smr_domain_protein"/>
</dbReference>
<feature type="region of interest" description="Disordered" evidence="1">
    <location>
        <begin position="41"/>
        <end position="116"/>
    </location>
</feature>
<sequence>MSGFDFNTLLRYAKKAFTVSSIAYIDLESVGTAQFYKKFKSQQNQNQGQGGQQQQHHQQQQQQQQGGAWINQQQSPYPPSHGQQQQQHGAWQQSQPQQEHHSGPYGAHDGPATNQDMANAQNSYYVDLRNKAIHEGDLMGRAFSASKQAYASGDGGRAHDLSVEGKEHQRLKEQYNDQAAQWIFNENNKVQPRGTIDLHGLYVQESIDFTERAIQNARQEGLPELRVIVGKGNHSAAHVAKIKPAITSLMQKENLTAHLDQHNSGVLVVLLQGQGTGKSSREVIGDLERDPNNDCVVM</sequence>
<dbReference type="SUPFAM" id="SSF160443">
    <property type="entry name" value="SMR domain-like"/>
    <property type="match status" value="1"/>
</dbReference>
<reference evidence="3 4" key="1">
    <citation type="submission" date="2016-11" db="EMBL/GenBank/DDBJ databases">
        <authorList>
            <person name="Jaros S."/>
            <person name="Januszkiewicz K."/>
            <person name="Wedrychowicz H."/>
        </authorList>
    </citation>
    <scope>NUCLEOTIDE SEQUENCE [LARGE SCALE GENOMIC DNA]</scope>
</reference>
<evidence type="ECO:0000313" key="4">
    <source>
        <dbReference type="Proteomes" id="UP000249464"/>
    </source>
</evidence>
<proteinExistence type="predicted"/>
<dbReference type="SMART" id="SM01162">
    <property type="entry name" value="DUF1771"/>
    <property type="match status" value="1"/>
</dbReference>
<organism evidence="3 4">
    <name type="scientific">Microbotryum silenes-dioicae</name>
    <dbReference type="NCBI Taxonomy" id="796604"/>
    <lineage>
        <taxon>Eukaryota</taxon>
        <taxon>Fungi</taxon>
        <taxon>Dikarya</taxon>
        <taxon>Basidiomycota</taxon>
        <taxon>Pucciniomycotina</taxon>
        <taxon>Microbotryomycetes</taxon>
        <taxon>Microbotryales</taxon>
        <taxon>Microbotryaceae</taxon>
        <taxon>Microbotryum</taxon>
    </lineage>
</organism>
<dbReference type="InterPro" id="IPR036063">
    <property type="entry name" value="Smr_dom_sf"/>
</dbReference>
<dbReference type="InterPro" id="IPR002625">
    <property type="entry name" value="Smr_dom"/>
</dbReference>
<dbReference type="PROSITE" id="PS50828">
    <property type="entry name" value="SMR"/>
    <property type="match status" value="1"/>
</dbReference>
<dbReference type="SMART" id="SM00463">
    <property type="entry name" value="SMR"/>
    <property type="match status" value="1"/>
</dbReference>
<dbReference type="EMBL" id="FQNC01000045">
    <property type="protein sequence ID" value="SGY63486.1"/>
    <property type="molecule type" value="Genomic_DNA"/>
</dbReference>